<evidence type="ECO:0000313" key="1">
    <source>
        <dbReference type="EMBL" id="GGA77234.1"/>
    </source>
</evidence>
<accession>A0A916RYL9</accession>
<evidence type="ECO:0000313" key="2">
    <source>
        <dbReference type="Proteomes" id="UP000613512"/>
    </source>
</evidence>
<organism evidence="1 2">
    <name type="scientific">Ornithinibacillus halotolerans</name>
    <dbReference type="NCBI Taxonomy" id="1274357"/>
    <lineage>
        <taxon>Bacteria</taxon>
        <taxon>Bacillati</taxon>
        <taxon>Bacillota</taxon>
        <taxon>Bacilli</taxon>
        <taxon>Bacillales</taxon>
        <taxon>Bacillaceae</taxon>
        <taxon>Ornithinibacillus</taxon>
    </lineage>
</organism>
<dbReference type="EMBL" id="BMEY01000009">
    <property type="protein sequence ID" value="GGA77234.1"/>
    <property type="molecule type" value="Genomic_DNA"/>
</dbReference>
<gene>
    <name evidence="1" type="ORF">GCM10008025_21080</name>
</gene>
<dbReference type="Proteomes" id="UP000613512">
    <property type="component" value="Unassembled WGS sequence"/>
</dbReference>
<sequence length="323" mass="37562">MILEFLDSSIDGDSWETLSISCYKMRYQNEHFQEVPAQHKGDGGIEGFTRSGVVIQCYCPEDMNYSNDDLYSHHRDKVTDDIAKFIDEKNAKVLKSLGLPLIKEWHFVIPEYKDKRIIQHNAKKTELVRKVRESNPELYDYISKDFTIIIKTAEDFRIELTRILRSNLTDTKLSFAILQDTSVDWSGCPNEKVENVKRKLIAINPEFKTDTKSLDMLLDMYMSAYISGIELMERLGEGFPDIRKDILDLASQYKRHVASRTLLNRDRTMNADIFNEISNDFEEKLRIEFKHINNASIMNLKMDLIASWLADCSMEFKGEIKNG</sequence>
<reference evidence="1" key="1">
    <citation type="journal article" date="2014" name="Int. J. Syst. Evol. Microbiol.">
        <title>Complete genome sequence of Corynebacterium casei LMG S-19264T (=DSM 44701T), isolated from a smear-ripened cheese.</title>
        <authorList>
            <consortium name="US DOE Joint Genome Institute (JGI-PGF)"/>
            <person name="Walter F."/>
            <person name="Albersmeier A."/>
            <person name="Kalinowski J."/>
            <person name="Ruckert C."/>
        </authorList>
    </citation>
    <scope>NUCLEOTIDE SEQUENCE</scope>
    <source>
        <strain evidence="1">CGMCC 1.12408</strain>
    </source>
</reference>
<protein>
    <submittedName>
        <fullName evidence="1">Uncharacterized protein</fullName>
    </submittedName>
</protein>
<keyword evidence="2" id="KW-1185">Reference proteome</keyword>
<name>A0A916RYL9_9BACI</name>
<dbReference type="AlphaFoldDB" id="A0A916RYL9"/>
<proteinExistence type="predicted"/>
<dbReference type="RefSeq" id="WP_188384630.1">
    <property type="nucleotide sequence ID" value="NZ_BMEY01000009.1"/>
</dbReference>
<reference evidence="1" key="2">
    <citation type="submission" date="2020-09" db="EMBL/GenBank/DDBJ databases">
        <authorList>
            <person name="Sun Q."/>
            <person name="Zhou Y."/>
        </authorList>
    </citation>
    <scope>NUCLEOTIDE SEQUENCE</scope>
    <source>
        <strain evidence="1">CGMCC 1.12408</strain>
    </source>
</reference>
<comment type="caution">
    <text evidence="1">The sequence shown here is derived from an EMBL/GenBank/DDBJ whole genome shotgun (WGS) entry which is preliminary data.</text>
</comment>